<evidence type="ECO:0000259" key="1">
    <source>
        <dbReference type="Pfam" id="PF07727"/>
    </source>
</evidence>
<dbReference type="Proteomes" id="UP000813463">
    <property type="component" value="Chromosome 4"/>
</dbReference>
<evidence type="ECO:0000313" key="3">
    <source>
        <dbReference type="Proteomes" id="UP000813463"/>
    </source>
</evidence>
<dbReference type="PANTHER" id="PTHR34222:SF94">
    <property type="entry name" value="CCHC-TYPE DOMAIN-CONTAINING PROTEIN"/>
    <property type="match status" value="1"/>
</dbReference>
<evidence type="ECO:0000259" key="2">
    <source>
        <dbReference type="Pfam" id="PF13976"/>
    </source>
</evidence>
<dbReference type="InterPro" id="IPR013103">
    <property type="entry name" value="RVT_2"/>
</dbReference>
<reference evidence="4" key="2">
    <citation type="submission" date="2025-08" db="UniProtKB">
        <authorList>
            <consortium name="RefSeq"/>
        </authorList>
    </citation>
    <scope>IDENTIFICATION</scope>
    <source>
        <tissue evidence="4">Leaf</tissue>
    </source>
</reference>
<feature type="domain" description="GAG-pre-integrase" evidence="2">
    <location>
        <begin position="287"/>
        <end position="349"/>
    </location>
</feature>
<dbReference type="GeneID" id="130471560"/>
<evidence type="ECO:0008006" key="5">
    <source>
        <dbReference type="Google" id="ProtNLM"/>
    </source>
</evidence>
<accession>A0ABM3RQ46</accession>
<dbReference type="PANTHER" id="PTHR34222">
    <property type="entry name" value="GAG_PRE-INTEGRS DOMAIN-CONTAINING PROTEIN"/>
    <property type="match status" value="1"/>
</dbReference>
<dbReference type="Pfam" id="PF13976">
    <property type="entry name" value="gag_pre-integrs"/>
    <property type="match status" value="1"/>
</dbReference>
<dbReference type="RefSeq" id="XP_056697734.1">
    <property type="nucleotide sequence ID" value="XM_056841756.1"/>
</dbReference>
<organism evidence="3 4">
    <name type="scientific">Spinacia oleracea</name>
    <name type="common">Spinach</name>
    <dbReference type="NCBI Taxonomy" id="3562"/>
    <lineage>
        <taxon>Eukaryota</taxon>
        <taxon>Viridiplantae</taxon>
        <taxon>Streptophyta</taxon>
        <taxon>Embryophyta</taxon>
        <taxon>Tracheophyta</taxon>
        <taxon>Spermatophyta</taxon>
        <taxon>Magnoliopsida</taxon>
        <taxon>eudicotyledons</taxon>
        <taxon>Gunneridae</taxon>
        <taxon>Pentapetalae</taxon>
        <taxon>Caryophyllales</taxon>
        <taxon>Chenopodiaceae</taxon>
        <taxon>Chenopodioideae</taxon>
        <taxon>Anserineae</taxon>
        <taxon>Spinacia</taxon>
    </lineage>
</organism>
<dbReference type="InterPro" id="IPR036397">
    <property type="entry name" value="RNaseH_sf"/>
</dbReference>
<evidence type="ECO:0000313" key="4">
    <source>
        <dbReference type="RefSeq" id="XP_056697734.1"/>
    </source>
</evidence>
<protein>
    <recommendedName>
        <fullName evidence="5">Reverse transcriptase Ty1/copia-type domain-containing protein</fullName>
    </recommendedName>
</protein>
<dbReference type="Gene3D" id="3.30.420.10">
    <property type="entry name" value="Ribonuclease H-like superfamily/Ribonuclease H"/>
    <property type="match status" value="1"/>
</dbReference>
<gene>
    <name evidence="4" type="primary">LOC130471560</name>
</gene>
<sequence>MDVQITLEARRKFEFLNGSITTPSSQCIESDWTAINAMLVSWITNTIEPECTAGSTHEIRRQQSKLHEFLMGLCSDYYAHLRTNILSQDPLPSLDRAYQLVTQEERVRTATSEQDDKPIEVVGFLQYAQTGHDVSKCYELVGYPDSWNNAARSDGGATRGSRYSRVGHGRGTVRANVVASGSSTLGSNVSNEGSSSQLFSNEQWQALAGLIGNTKVPDGGFNGKFDNDLWIIDTGASHHVNGNKEWLFDTHNFECPVGLPNDDISVAELQGCDQMKEVIGTGVRRDGLYYFGKTDSVQHVSVAEATSELELWHKRIGDPSEKVVKLLPPFSGIQGSLNKACEVCFRAKHARDKFHLSENKATRIFEKIHCDLWGSYKHVSSCGAPYFLTIVDDYSRAVWIYFLLDKTEIFRMFMSFIAMVESPDDVNIVLENNFDNHVEIHNDFGDYGDLVEETNVENNADLMGVGDDIPTDPPNSTLFLATIISCKDPKSFKEAMQCDSWRKPMKEEIQALEDNGTWTLEQLPPGKRALGSQWVYRTKYFSSGDIERLKSRLVVLGNHQQEGIDYNETFAPVAKMTNVRAFLAIAASKNWELH</sequence>
<dbReference type="Pfam" id="PF07727">
    <property type="entry name" value="RVT_2"/>
    <property type="match status" value="1"/>
</dbReference>
<dbReference type="InterPro" id="IPR012337">
    <property type="entry name" value="RNaseH-like_sf"/>
</dbReference>
<name>A0ABM3RQ46_SPIOL</name>
<reference evidence="3" key="1">
    <citation type="journal article" date="2021" name="Nat. Commun.">
        <title>Genomic analyses provide insights into spinach domestication and the genetic basis of agronomic traits.</title>
        <authorList>
            <person name="Cai X."/>
            <person name="Sun X."/>
            <person name="Xu C."/>
            <person name="Sun H."/>
            <person name="Wang X."/>
            <person name="Ge C."/>
            <person name="Zhang Z."/>
            <person name="Wang Q."/>
            <person name="Fei Z."/>
            <person name="Jiao C."/>
            <person name="Wang Q."/>
        </authorList>
    </citation>
    <scope>NUCLEOTIDE SEQUENCE [LARGE SCALE GENOMIC DNA]</scope>
    <source>
        <strain evidence="3">cv. Varoflay</strain>
    </source>
</reference>
<proteinExistence type="predicted"/>
<feature type="domain" description="Reverse transcriptase Ty1/copia-type" evidence="1">
    <location>
        <begin position="515"/>
        <end position="594"/>
    </location>
</feature>
<keyword evidence="3" id="KW-1185">Reference proteome</keyword>
<dbReference type="InterPro" id="IPR025724">
    <property type="entry name" value="GAG-pre-integrase_dom"/>
</dbReference>
<dbReference type="SUPFAM" id="SSF53098">
    <property type="entry name" value="Ribonuclease H-like"/>
    <property type="match status" value="1"/>
</dbReference>